<name>A0A645IP07_9ZZZZ</name>
<protein>
    <submittedName>
        <fullName evidence="2">Phosphate-specific transport system accessory protein PhoU</fullName>
    </submittedName>
</protein>
<dbReference type="Gene3D" id="1.20.58.220">
    <property type="entry name" value="Phosphate transport system protein phou homolog 2, domain 2"/>
    <property type="match status" value="1"/>
</dbReference>
<dbReference type="PANTHER" id="PTHR42930">
    <property type="entry name" value="PHOSPHATE-SPECIFIC TRANSPORT SYSTEM ACCESSORY PROTEIN PHOU"/>
    <property type="match status" value="1"/>
</dbReference>
<comment type="caution">
    <text evidence="2">The sequence shown here is derived from an EMBL/GenBank/DDBJ whole genome shotgun (WGS) entry which is preliminary data.</text>
</comment>
<dbReference type="Pfam" id="PF01895">
    <property type="entry name" value="PhoU"/>
    <property type="match status" value="1"/>
</dbReference>
<proteinExistence type="predicted"/>
<feature type="domain" description="PhoU" evidence="1">
    <location>
        <begin position="1"/>
        <end position="83"/>
    </location>
</feature>
<accession>A0A645IP07</accession>
<sequence length="99" mass="10965">MARAAVGMVSDSVRAYTGRDLALAREVIDRDDTVDDLFNQVKTELTALIAKEPGDSGRWLDLLMVAKYFERIADHATNVAEWAEFAVTGTHPRTAEKRG</sequence>
<reference evidence="2" key="1">
    <citation type="submission" date="2019-08" db="EMBL/GenBank/DDBJ databases">
        <authorList>
            <person name="Kucharzyk K."/>
            <person name="Murdoch R.W."/>
            <person name="Higgins S."/>
            <person name="Loffler F."/>
        </authorList>
    </citation>
    <scope>NUCLEOTIDE SEQUENCE</scope>
</reference>
<dbReference type="PANTHER" id="PTHR42930:SF3">
    <property type="entry name" value="PHOSPHATE-SPECIFIC TRANSPORT SYSTEM ACCESSORY PROTEIN PHOU"/>
    <property type="match status" value="1"/>
</dbReference>
<evidence type="ECO:0000259" key="1">
    <source>
        <dbReference type="Pfam" id="PF01895"/>
    </source>
</evidence>
<dbReference type="InterPro" id="IPR026022">
    <property type="entry name" value="PhoU_dom"/>
</dbReference>
<gene>
    <name evidence="2" type="primary">phoU_44</name>
    <name evidence="2" type="ORF">SDC9_199783</name>
</gene>
<dbReference type="InterPro" id="IPR038078">
    <property type="entry name" value="PhoU-like_sf"/>
</dbReference>
<dbReference type="GO" id="GO:0045936">
    <property type="term" value="P:negative regulation of phosphate metabolic process"/>
    <property type="evidence" value="ECO:0007669"/>
    <property type="project" value="InterPro"/>
</dbReference>
<evidence type="ECO:0000313" key="2">
    <source>
        <dbReference type="EMBL" id="MPN52129.1"/>
    </source>
</evidence>
<dbReference type="SUPFAM" id="SSF109755">
    <property type="entry name" value="PhoU-like"/>
    <property type="match status" value="1"/>
</dbReference>
<organism evidence="2">
    <name type="scientific">bioreactor metagenome</name>
    <dbReference type="NCBI Taxonomy" id="1076179"/>
    <lineage>
        <taxon>unclassified sequences</taxon>
        <taxon>metagenomes</taxon>
        <taxon>ecological metagenomes</taxon>
    </lineage>
</organism>
<dbReference type="InterPro" id="IPR028366">
    <property type="entry name" value="PhoU"/>
</dbReference>
<dbReference type="AlphaFoldDB" id="A0A645IP07"/>
<dbReference type="GO" id="GO:0030643">
    <property type="term" value="P:intracellular phosphate ion homeostasis"/>
    <property type="evidence" value="ECO:0007669"/>
    <property type="project" value="InterPro"/>
</dbReference>
<dbReference type="EMBL" id="VSSQ01117931">
    <property type="protein sequence ID" value="MPN52129.1"/>
    <property type="molecule type" value="Genomic_DNA"/>
</dbReference>